<proteinExistence type="predicted"/>
<gene>
    <name evidence="11" type="ORF">GCM10010439_02940</name>
</gene>
<evidence type="ECO:0000256" key="9">
    <source>
        <dbReference type="SAM" id="Phobius"/>
    </source>
</evidence>
<evidence type="ECO:0000256" key="2">
    <source>
        <dbReference type="ARBA" id="ARBA00012438"/>
    </source>
</evidence>
<evidence type="ECO:0000313" key="11">
    <source>
        <dbReference type="EMBL" id="GAA2718878.1"/>
    </source>
</evidence>
<keyword evidence="8" id="KW-0902">Two-component regulatory system</keyword>
<dbReference type="InterPro" id="IPR036890">
    <property type="entry name" value="HATPase_C_sf"/>
</dbReference>
<keyword evidence="4" id="KW-0808">Transferase</keyword>
<evidence type="ECO:0000256" key="3">
    <source>
        <dbReference type="ARBA" id="ARBA00022553"/>
    </source>
</evidence>
<reference evidence="11 12" key="1">
    <citation type="journal article" date="2019" name="Int. J. Syst. Evol. Microbiol.">
        <title>The Global Catalogue of Microorganisms (GCM) 10K type strain sequencing project: providing services to taxonomists for standard genome sequencing and annotation.</title>
        <authorList>
            <consortium name="The Broad Institute Genomics Platform"/>
            <consortium name="The Broad Institute Genome Sequencing Center for Infectious Disease"/>
            <person name="Wu L."/>
            <person name="Ma J."/>
        </authorList>
    </citation>
    <scope>NUCLEOTIDE SEQUENCE [LARGE SCALE GENOMIC DNA]</scope>
    <source>
        <strain evidence="11 12">JCM 8201</strain>
    </source>
</reference>
<dbReference type="PANTHER" id="PTHR24421">
    <property type="entry name" value="NITRATE/NITRITE SENSOR PROTEIN NARX-RELATED"/>
    <property type="match status" value="1"/>
</dbReference>
<comment type="caution">
    <text evidence="11">The sequence shown here is derived from an EMBL/GenBank/DDBJ whole genome shotgun (WGS) entry which is preliminary data.</text>
</comment>
<accession>A0ABN3TV51</accession>
<evidence type="ECO:0000256" key="1">
    <source>
        <dbReference type="ARBA" id="ARBA00000085"/>
    </source>
</evidence>
<evidence type="ECO:0000313" key="12">
    <source>
        <dbReference type="Proteomes" id="UP001501842"/>
    </source>
</evidence>
<evidence type="ECO:0000256" key="4">
    <source>
        <dbReference type="ARBA" id="ARBA00022679"/>
    </source>
</evidence>
<evidence type="ECO:0000259" key="10">
    <source>
        <dbReference type="SMART" id="SM00387"/>
    </source>
</evidence>
<keyword evidence="7" id="KW-0067">ATP-binding</keyword>
<evidence type="ECO:0000256" key="6">
    <source>
        <dbReference type="ARBA" id="ARBA00022777"/>
    </source>
</evidence>
<keyword evidence="9" id="KW-1133">Transmembrane helix</keyword>
<dbReference type="Pfam" id="PF07730">
    <property type="entry name" value="HisKA_3"/>
    <property type="match status" value="1"/>
</dbReference>
<dbReference type="Gene3D" id="3.30.565.10">
    <property type="entry name" value="Histidine kinase-like ATPase, C-terminal domain"/>
    <property type="match status" value="1"/>
</dbReference>
<keyword evidence="6 11" id="KW-0418">Kinase</keyword>
<keyword evidence="9" id="KW-0812">Transmembrane</keyword>
<evidence type="ECO:0000256" key="7">
    <source>
        <dbReference type="ARBA" id="ARBA00022840"/>
    </source>
</evidence>
<dbReference type="Pfam" id="PF13796">
    <property type="entry name" value="Sensor"/>
    <property type="match status" value="1"/>
</dbReference>
<dbReference type="SMART" id="SM00387">
    <property type="entry name" value="HATPase_c"/>
    <property type="match status" value="1"/>
</dbReference>
<evidence type="ECO:0000256" key="8">
    <source>
        <dbReference type="ARBA" id="ARBA00023012"/>
    </source>
</evidence>
<feature type="transmembrane region" description="Helical" evidence="9">
    <location>
        <begin position="55"/>
        <end position="76"/>
    </location>
</feature>
<name>A0ABN3TV51_9ACTN</name>
<dbReference type="CDD" id="cd16917">
    <property type="entry name" value="HATPase_UhpB-NarQ-NarX-like"/>
    <property type="match status" value="1"/>
</dbReference>
<keyword evidence="3" id="KW-0597">Phosphoprotein</keyword>
<organism evidence="11 12">
    <name type="scientific">Actinocorallia aurantiaca</name>
    <dbReference type="NCBI Taxonomy" id="46204"/>
    <lineage>
        <taxon>Bacteria</taxon>
        <taxon>Bacillati</taxon>
        <taxon>Actinomycetota</taxon>
        <taxon>Actinomycetes</taxon>
        <taxon>Streptosporangiales</taxon>
        <taxon>Thermomonosporaceae</taxon>
        <taxon>Actinocorallia</taxon>
    </lineage>
</organism>
<dbReference type="InterPro" id="IPR011712">
    <property type="entry name" value="Sig_transdc_His_kin_sub3_dim/P"/>
</dbReference>
<dbReference type="InterPro" id="IPR003594">
    <property type="entry name" value="HATPase_dom"/>
</dbReference>
<dbReference type="InterPro" id="IPR050482">
    <property type="entry name" value="Sensor_HK_TwoCompSys"/>
</dbReference>
<feature type="transmembrane region" description="Helical" evidence="9">
    <location>
        <begin position="182"/>
        <end position="200"/>
    </location>
</feature>
<keyword evidence="5" id="KW-0547">Nucleotide-binding</keyword>
<dbReference type="GO" id="GO:0016301">
    <property type="term" value="F:kinase activity"/>
    <property type="evidence" value="ECO:0007669"/>
    <property type="project" value="UniProtKB-KW"/>
</dbReference>
<dbReference type="SUPFAM" id="SSF55874">
    <property type="entry name" value="ATPase domain of HSP90 chaperone/DNA topoisomerase II/histidine kinase"/>
    <property type="match status" value="1"/>
</dbReference>
<dbReference type="EC" id="2.7.13.3" evidence="2"/>
<keyword evidence="12" id="KW-1185">Reference proteome</keyword>
<keyword evidence="9" id="KW-0472">Membrane</keyword>
<protein>
    <recommendedName>
        <fullName evidence="2">histidine kinase</fullName>
        <ecNumber evidence="2">2.7.13.3</ecNumber>
    </recommendedName>
</protein>
<sequence length="433" mass="46234">MKGMTTTTTRLERPPVRIRGVQRVLLDSAYALTAFPVSLAAFVVVVPVLATGAGLSVLGVGLALMTLSVLIARGFAVAERVRLRGMLGRSAPGPRYLRAREGDGVVRRVLMPLRDPQSWLDVVWSLVGLVTGTVAFSVAVAWWAAVGGGLTYWYWERFLPMDEDGVTLASLIGMGEGREPEIMLNTGFGVFALLTLPWVMRMAALTHAGLASVLLCGRAELQGQVERVQDSRDAARVAESASMRRLERDIHDGPQQRLVRLAMDLGRARRQVHNDPERAEKIIEDARRQATETVAELRSLSRGIAPPLLVDRGLAAAVEEMAQGCPVPTTVSAYVPDGLPPHVETAAYFTVAEALTNVAKHSGAGEAQVHVTMSGMGLVVEVSDDGVGGAHEGKGLGLAGLVRRIEAVEGELTVASPVGGPTLVRACIPVDRR</sequence>
<dbReference type="Gene3D" id="1.20.5.1930">
    <property type="match status" value="1"/>
</dbReference>
<evidence type="ECO:0000256" key="5">
    <source>
        <dbReference type="ARBA" id="ARBA00022741"/>
    </source>
</evidence>
<dbReference type="InterPro" id="IPR025828">
    <property type="entry name" value="Put_sensor_dom"/>
</dbReference>
<feature type="transmembrane region" description="Helical" evidence="9">
    <location>
        <begin position="122"/>
        <end position="155"/>
    </location>
</feature>
<feature type="domain" description="Histidine kinase/HSP90-like ATPase" evidence="10">
    <location>
        <begin position="342"/>
        <end position="432"/>
    </location>
</feature>
<dbReference type="Proteomes" id="UP001501842">
    <property type="component" value="Unassembled WGS sequence"/>
</dbReference>
<comment type="catalytic activity">
    <reaction evidence="1">
        <text>ATP + protein L-histidine = ADP + protein N-phospho-L-histidine.</text>
        <dbReference type="EC" id="2.7.13.3"/>
    </reaction>
</comment>
<feature type="transmembrane region" description="Helical" evidence="9">
    <location>
        <begin position="29"/>
        <end position="49"/>
    </location>
</feature>
<dbReference type="PANTHER" id="PTHR24421:SF10">
    <property type="entry name" value="NITRATE_NITRITE SENSOR PROTEIN NARQ"/>
    <property type="match status" value="1"/>
</dbReference>
<dbReference type="Pfam" id="PF02518">
    <property type="entry name" value="HATPase_c"/>
    <property type="match status" value="1"/>
</dbReference>
<dbReference type="EMBL" id="BAAATZ010000002">
    <property type="protein sequence ID" value="GAA2718878.1"/>
    <property type="molecule type" value="Genomic_DNA"/>
</dbReference>